<dbReference type="AlphaFoldDB" id="A0A3B5APR7"/>
<dbReference type="InterPro" id="IPR036396">
    <property type="entry name" value="Cyt_P450_sf"/>
</dbReference>
<proteinExistence type="predicted"/>
<keyword evidence="1" id="KW-1133">Transmembrane helix</keyword>
<dbReference type="GO" id="GO:0005506">
    <property type="term" value="F:iron ion binding"/>
    <property type="evidence" value="ECO:0007669"/>
    <property type="project" value="InterPro"/>
</dbReference>
<keyword evidence="1" id="KW-0472">Membrane</keyword>
<dbReference type="Ensembl" id="ENSSPAT00000023832.1">
    <property type="protein sequence ID" value="ENSSPAP00000023453.1"/>
    <property type="gene ID" value="ENSSPAG00000017698.1"/>
</dbReference>
<dbReference type="GO" id="GO:0020037">
    <property type="term" value="F:heme binding"/>
    <property type="evidence" value="ECO:0007669"/>
    <property type="project" value="InterPro"/>
</dbReference>
<sequence length="64" mass="7369">IITSGLHILIFLCVFLLLADIWKNRVPKNFPPGPWALPFIGNLHKIQPPRLHLQFAEVKVNLFL</sequence>
<protein>
    <submittedName>
        <fullName evidence="2">Uncharacterized protein</fullName>
    </submittedName>
</protein>
<name>A0A3B5APR7_9TELE</name>
<reference evidence="2" key="1">
    <citation type="submission" date="2023-09" db="UniProtKB">
        <authorList>
            <consortium name="Ensembl"/>
        </authorList>
    </citation>
    <scope>IDENTIFICATION</scope>
</reference>
<evidence type="ECO:0000313" key="2">
    <source>
        <dbReference type="Ensembl" id="ENSSPAP00000023453.1"/>
    </source>
</evidence>
<dbReference type="GO" id="GO:0004497">
    <property type="term" value="F:monooxygenase activity"/>
    <property type="evidence" value="ECO:0007669"/>
    <property type="project" value="InterPro"/>
</dbReference>
<accession>A0A3B5APR7</accession>
<dbReference type="GO" id="GO:0016705">
    <property type="term" value="F:oxidoreductase activity, acting on paired donors, with incorporation or reduction of molecular oxygen"/>
    <property type="evidence" value="ECO:0007669"/>
    <property type="project" value="InterPro"/>
</dbReference>
<dbReference type="STRING" id="144197.ENSSPAP00000023453"/>
<keyword evidence="1" id="KW-0812">Transmembrane</keyword>
<dbReference type="SUPFAM" id="SSF48264">
    <property type="entry name" value="Cytochrome P450"/>
    <property type="match status" value="1"/>
</dbReference>
<feature type="transmembrane region" description="Helical" evidence="1">
    <location>
        <begin position="6"/>
        <end position="22"/>
    </location>
</feature>
<evidence type="ECO:0000256" key="1">
    <source>
        <dbReference type="SAM" id="Phobius"/>
    </source>
</evidence>
<organism evidence="2">
    <name type="scientific">Stegastes partitus</name>
    <name type="common">bicolor damselfish</name>
    <dbReference type="NCBI Taxonomy" id="144197"/>
    <lineage>
        <taxon>Eukaryota</taxon>
        <taxon>Metazoa</taxon>
        <taxon>Chordata</taxon>
        <taxon>Craniata</taxon>
        <taxon>Vertebrata</taxon>
        <taxon>Euteleostomi</taxon>
        <taxon>Actinopterygii</taxon>
        <taxon>Neopterygii</taxon>
        <taxon>Teleostei</taxon>
        <taxon>Neoteleostei</taxon>
        <taxon>Acanthomorphata</taxon>
        <taxon>Ovalentaria</taxon>
        <taxon>Pomacentridae</taxon>
        <taxon>Stegastes</taxon>
    </lineage>
</organism>
<dbReference type="GeneTree" id="ENSGT00990000205848"/>